<dbReference type="InterPro" id="IPR001401">
    <property type="entry name" value="Dynamin_GTPase"/>
</dbReference>
<dbReference type="InterPro" id="IPR022812">
    <property type="entry name" value="Dynamin"/>
</dbReference>
<keyword evidence="2" id="KW-0342">GTP-binding</keyword>
<dbReference type="GO" id="GO:0005737">
    <property type="term" value="C:cytoplasm"/>
    <property type="evidence" value="ECO:0007669"/>
    <property type="project" value="TreeGrafter"/>
</dbReference>
<evidence type="ECO:0000256" key="3">
    <source>
        <dbReference type="SAM" id="Coils"/>
    </source>
</evidence>
<dbReference type="Proteomes" id="UP000559027">
    <property type="component" value="Unassembled WGS sequence"/>
</dbReference>
<proteinExistence type="predicted"/>
<dbReference type="SUPFAM" id="SSF52540">
    <property type="entry name" value="P-loop containing nucleoside triphosphate hydrolases"/>
    <property type="match status" value="1"/>
</dbReference>
<dbReference type="GO" id="GO:0003924">
    <property type="term" value="F:GTPase activity"/>
    <property type="evidence" value="ECO:0007669"/>
    <property type="project" value="InterPro"/>
</dbReference>
<comment type="caution">
    <text evidence="6">The sequence shown here is derived from an EMBL/GenBank/DDBJ whole genome shotgun (WGS) entry which is preliminary data.</text>
</comment>
<dbReference type="PANTHER" id="PTHR11566">
    <property type="entry name" value="DYNAMIN"/>
    <property type="match status" value="1"/>
</dbReference>
<evidence type="ECO:0000313" key="7">
    <source>
        <dbReference type="Proteomes" id="UP000559027"/>
    </source>
</evidence>
<dbReference type="Gene3D" id="1.20.120.1240">
    <property type="entry name" value="Dynamin, middle domain"/>
    <property type="match status" value="1"/>
</dbReference>
<dbReference type="Gene3D" id="3.40.50.300">
    <property type="entry name" value="P-loop containing nucleotide triphosphate hydrolases"/>
    <property type="match status" value="1"/>
</dbReference>
<dbReference type="PROSITE" id="PS51388">
    <property type="entry name" value="GED"/>
    <property type="match status" value="1"/>
</dbReference>
<dbReference type="OrthoDB" id="5061070at2759"/>
<dbReference type="InterPro" id="IPR045063">
    <property type="entry name" value="Dynamin_N"/>
</dbReference>
<dbReference type="AlphaFoldDB" id="A0A8H5D747"/>
<dbReference type="GO" id="GO:0016020">
    <property type="term" value="C:membrane"/>
    <property type="evidence" value="ECO:0007669"/>
    <property type="project" value="TreeGrafter"/>
</dbReference>
<keyword evidence="7" id="KW-1185">Reference proteome</keyword>
<dbReference type="EMBL" id="JAACJO010000008">
    <property type="protein sequence ID" value="KAF5354814.1"/>
    <property type="molecule type" value="Genomic_DNA"/>
</dbReference>
<feature type="coiled-coil region" evidence="3">
    <location>
        <begin position="813"/>
        <end position="840"/>
    </location>
</feature>
<keyword evidence="3" id="KW-0175">Coiled coil</keyword>
<accession>A0A8H5D747</accession>
<dbReference type="InterPro" id="IPR027417">
    <property type="entry name" value="P-loop_NTPase"/>
</dbReference>
<keyword evidence="1" id="KW-0547">Nucleotide-binding</keyword>
<dbReference type="InterPro" id="IPR003130">
    <property type="entry name" value="GED"/>
</dbReference>
<sequence length="843" mass="94815">MLCESWQQVYLLPCQLTSTRSDCEVSFWYPSFKEERVILKAGNIRASTSRRCFHHFWGPSMKSLLTLNDSAATVVNTTPALAQSTYSNGGVGLSNPQMSQSRRKMLDLVNRLHSTGVQVDIDLPQIAVIGSQSAGKSSLIESISGIALPRAAGTCTRCPTECRLAHSDTQWKCVVSLRFTTDASGATLGQPRNEIFGLPIFNREQVEERIRRAQRAILNPSKPAKQFLDDDDEDSGEAELSFSHNCVSLQISGPDVADLSFCDLPGLIASVGRGGNVDDIKLVEGLVTSYIKKPSCIILLTVACETDFENQGAHQIAKAWDPEGKRTIGVLTKPDRIPVGEEPEWLRFIKNEKEPLANNWYCVKQPSSNDLKQNWTWQQAREKERHFFSATAPWCELEGMYQKFLRTSNLVDRLSSVLSDLIAKRLPEIQDELEKSIYTTRELLRKLPRAPSQQPMNEVATLLHEFVAGLTRHITGVPDKQGLIQSIRPAQEQFRQEIRSTAPQFRPYEKKFADSRTMPRATFLDHEGGDVSENHELEASQTTALGKNKRRRNDVFIDEVFKRAQSYRTRELPGNYPFVVQQSYIDECVKGWRSPAQILCRSAHNTLSDHLKTLIRKHFAHFGQGMLEHRVRVLVQDHLKSCLARTEEKINWLVDLEDKAFSLNTHYLTDYKSKFLAYYRGARNKGNHADIMSTISTYTPLSSSATNSKGVPVLCGIAKVLSGLAELGLTGIKANDLAKLLKTDDMEPALEIMADVRAYFQVAYKRFSDNIPMAIDRELICGVERNVLPLLWNGLGLNSLDAHRICKEFAQESSAISNRREELTKKLQRLEEASQQLLQVGGS</sequence>
<dbReference type="GO" id="GO:0005525">
    <property type="term" value="F:GTP binding"/>
    <property type="evidence" value="ECO:0007669"/>
    <property type="project" value="InterPro"/>
</dbReference>
<reference evidence="6 7" key="1">
    <citation type="journal article" date="2020" name="ISME J.">
        <title>Uncovering the hidden diversity of litter-decomposition mechanisms in mushroom-forming fungi.</title>
        <authorList>
            <person name="Floudas D."/>
            <person name="Bentzer J."/>
            <person name="Ahren D."/>
            <person name="Johansson T."/>
            <person name="Persson P."/>
            <person name="Tunlid A."/>
        </authorList>
    </citation>
    <scope>NUCLEOTIDE SEQUENCE [LARGE SCALE GENOMIC DNA]</scope>
    <source>
        <strain evidence="6 7">CBS 146.42</strain>
    </source>
</reference>
<evidence type="ECO:0000259" key="4">
    <source>
        <dbReference type="PROSITE" id="PS51388"/>
    </source>
</evidence>
<evidence type="ECO:0000256" key="1">
    <source>
        <dbReference type="ARBA" id="ARBA00022741"/>
    </source>
</evidence>
<dbReference type="GO" id="GO:0005874">
    <property type="term" value="C:microtubule"/>
    <property type="evidence" value="ECO:0007669"/>
    <property type="project" value="TreeGrafter"/>
</dbReference>
<evidence type="ECO:0000256" key="2">
    <source>
        <dbReference type="ARBA" id="ARBA00023134"/>
    </source>
</evidence>
<dbReference type="InterPro" id="IPR030381">
    <property type="entry name" value="G_DYNAMIN_dom"/>
</dbReference>
<dbReference type="Pfam" id="PF02212">
    <property type="entry name" value="GED"/>
    <property type="match status" value="1"/>
</dbReference>
<evidence type="ECO:0000259" key="5">
    <source>
        <dbReference type="PROSITE" id="PS51718"/>
    </source>
</evidence>
<evidence type="ECO:0000313" key="6">
    <source>
        <dbReference type="EMBL" id="KAF5354814.1"/>
    </source>
</evidence>
<feature type="domain" description="GED" evidence="4">
    <location>
        <begin position="749"/>
        <end position="843"/>
    </location>
</feature>
<name>A0A8H5D747_9AGAR</name>
<protein>
    <submittedName>
        <fullName evidence="6">Uncharacterized protein</fullName>
    </submittedName>
</protein>
<dbReference type="GO" id="GO:0008017">
    <property type="term" value="F:microtubule binding"/>
    <property type="evidence" value="ECO:0007669"/>
    <property type="project" value="TreeGrafter"/>
</dbReference>
<feature type="domain" description="Dynamin-type G" evidence="5">
    <location>
        <begin position="120"/>
        <end position="427"/>
    </location>
</feature>
<dbReference type="PRINTS" id="PR00195">
    <property type="entry name" value="DYNAMIN"/>
</dbReference>
<organism evidence="6 7">
    <name type="scientific">Leucocoprinus leucothites</name>
    <dbReference type="NCBI Taxonomy" id="201217"/>
    <lineage>
        <taxon>Eukaryota</taxon>
        <taxon>Fungi</taxon>
        <taxon>Dikarya</taxon>
        <taxon>Basidiomycota</taxon>
        <taxon>Agaricomycotina</taxon>
        <taxon>Agaricomycetes</taxon>
        <taxon>Agaricomycetidae</taxon>
        <taxon>Agaricales</taxon>
        <taxon>Agaricineae</taxon>
        <taxon>Agaricaceae</taxon>
        <taxon>Leucocoprinus</taxon>
    </lineage>
</organism>
<gene>
    <name evidence="6" type="ORF">D9756_005633</name>
</gene>
<dbReference type="Pfam" id="PF00350">
    <property type="entry name" value="Dynamin_N"/>
    <property type="match status" value="1"/>
</dbReference>
<dbReference type="Pfam" id="PF01031">
    <property type="entry name" value="Dynamin_M"/>
    <property type="match status" value="1"/>
</dbReference>
<dbReference type="SMART" id="SM00053">
    <property type="entry name" value="DYNc"/>
    <property type="match status" value="1"/>
</dbReference>
<dbReference type="PROSITE" id="PS51718">
    <property type="entry name" value="G_DYNAMIN_2"/>
    <property type="match status" value="1"/>
</dbReference>
<dbReference type="InterPro" id="IPR020850">
    <property type="entry name" value="GED_dom"/>
</dbReference>
<dbReference type="InterPro" id="IPR000375">
    <property type="entry name" value="Dynamin_stalk"/>
</dbReference>
<dbReference type="CDD" id="cd08771">
    <property type="entry name" value="DLP_1"/>
    <property type="match status" value="1"/>
</dbReference>